<sequence>MASDAGTAVVHGSPAAWPENQAIVRPNPSLAGTRGLQSSKESMIGVYKRCVRVGTALAERGHEVLLAPHGMKLPAEEPPGITFVELPFTPPQDKDDCFGLAEEGPNRLRDSSRRERQWASRRMGARPGSRCPS</sequence>
<feature type="region of interest" description="Disordered" evidence="1">
    <location>
        <begin position="90"/>
        <end position="133"/>
    </location>
</feature>
<dbReference type="Proteomes" id="UP001501710">
    <property type="component" value="Unassembled WGS sequence"/>
</dbReference>
<evidence type="ECO:0000313" key="3">
    <source>
        <dbReference type="Proteomes" id="UP001501710"/>
    </source>
</evidence>
<organism evidence="2 3">
    <name type="scientific">Actinomadura meridiana</name>
    <dbReference type="NCBI Taxonomy" id="559626"/>
    <lineage>
        <taxon>Bacteria</taxon>
        <taxon>Bacillati</taxon>
        <taxon>Actinomycetota</taxon>
        <taxon>Actinomycetes</taxon>
        <taxon>Streptosporangiales</taxon>
        <taxon>Thermomonosporaceae</taxon>
        <taxon>Actinomadura</taxon>
    </lineage>
</organism>
<name>A0ABP8C275_9ACTN</name>
<accession>A0ABP8C275</accession>
<protein>
    <submittedName>
        <fullName evidence="2">Uncharacterized protein</fullName>
    </submittedName>
</protein>
<dbReference type="EMBL" id="BAABAS010000006">
    <property type="protein sequence ID" value="GAA4232428.1"/>
    <property type="molecule type" value="Genomic_DNA"/>
</dbReference>
<comment type="caution">
    <text evidence="2">The sequence shown here is derived from an EMBL/GenBank/DDBJ whole genome shotgun (WGS) entry which is preliminary data.</text>
</comment>
<keyword evidence="3" id="KW-1185">Reference proteome</keyword>
<dbReference type="RefSeq" id="WP_344896864.1">
    <property type="nucleotide sequence ID" value="NZ_BAABAS010000006.1"/>
</dbReference>
<feature type="compositionally biased region" description="Basic and acidic residues" evidence="1">
    <location>
        <begin position="104"/>
        <end position="118"/>
    </location>
</feature>
<proteinExistence type="predicted"/>
<evidence type="ECO:0000313" key="2">
    <source>
        <dbReference type="EMBL" id="GAA4232428.1"/>
    </source>
</evidence>
<reference evidence="3" key="1">
    <citation type="journal article" date="2019" name="Int. J. Syst. Evol. Microbiol.">
        <title>The Global Catalogue of Microorganisms (GCM) 10K type strain sequencing project: providing services to taxonomists for standard genome sequencing and annotation.</title>
        <authorList>
            <consortium name="The Broad Institute Genomics Platform"/>
            <consortium name="The Broad Institute Genome Sequencing Center for Infectious Disease"/>
            <person name="Wu L."/>
            <person name="Ma J."/>
        </authorList>
    </citation>
    <scope>NUCLEOTIDE SEQUENCE [LARGE SCALE GENOMIC DNA]</scope>
    <source>
        <strain evidence="3">JCM 17440</strain>
    </source>
</reference>
<evidence type="ECO:0000256" key="1">
    <source>
        <dbReference type="SAM" id="MobiDB-lite"/>
    </source>
</evidence>
<gene>
    <name evidence="2" type="ORF">GCM10022254_32270</name>
</gene>